<feature type="region of interest" description="Disordered" evidence="1">
    <location>
        <begin position="168"/>
        <end position="195"/>
    </location>
</feature>
<feature type="region of interest" description="Disordered" evidence="1">
    <location>
        <begin position="1"/>
        <end position="151"/>
    </location>
</feature>
<feature type="compositionally biased region" description="Basic and acidic residues" evidence="1">
    <location>
        <begin position="75"/>
        <end position="89"/>
    </location>
</feature>
<evidence type="ECO:0000256" key="1">
    <source>
        <dbReference type="SAM" id="MobiDB-lite"/>
    </source>
</evidence>
<feature type="compositionally biased region" description="Basic residues" evidence="1">
    <location>
        <begin position="90"/>
        <end position="108"/>
    </location>
</feature>
<evidence type="ECO:0000259" key="2">
    <source>
        <dbReference type="SMART" id="SM00343"/>
    </source>
</evidence>
<dbReference type="SMART" id="SM00343">
    <property type="entry name" value="ZnF_C2HC"/>
    <property type="match status" value="2"/>
</dbReference>
<gene>
    <name evidence="3" type="ORF">ABMA28_013441</name>
</gene>
<dbReference type="PANTHER" id="PTHR33223">
    <property type="entry name" value="CCHC-TYPE DOMAIN-CONTAINING PROTEIN"/>
    <property type="match status" value="1"/>
</dbReference>
<sequence length="578" mass="67141">MDQDEEKRGGERRRLLTPARSRSPSPREDDHEPDPDYVRSKSKRPSRSRVRTPRSQNNDSRERENEFENVLARLRMVEKELQRDRESRGRSRTREHRKNGRDSRRRSRSREVRGKNRESRKRSRTRERRQNYQSKSPSRHHDIGSVREKSRSPVFSIKDIAQIVQSMKGNLPSQPSNSNDSSHKNIDHKNILPNFDPSSKNQRISTWLKKVNECALVYGWDDKTTIHFAMQKLQGLAKIWYESLDTILYSWQEWQDKLISAFPCDQNYGQLLEDMLRRKSKFNESIEVYYYEKLALLNQCDIRGKRAVDCIIHGISDRTMKSSALALRCSNPDQLLEFLMSNKDSGNSFERYKYRNLPDNSKTNNQGTKLTNRPQSQGPFCFNCKEKGHHYAHCLKPLIKCNYCNKVGHKSEACYSKPEYKITKNDDVRKTMCISSSNQNSKFIKSVKINKLVVEAFIDFGSDVTLIKESLISNLGVEHDHVESIMKGFGNSLVKSLGNIEVDLEIDSVKARVLCKVVKDCLLDKPILVGQSFTELPHVIVYKDLSQLNFLTNAVWTGKCASRFSKNDEQDSWICPIY</sequence>
<dbReference type="InterPro" id="IPR036875">
    <property type="entry name" value="Znf_CCHC_sf"/>
</dbReference>
<dbReference type="InterPro" id="IPR001878">
    <property type="entry name" value="Znf_CCHC"/>
</dbReference>
<comment type="caution">
    <text evidence="3">The sequence shown here is derived from an EMBL/GenBank/DDBJ whole genome shotgun (WGS) entry which is preliminary data.</text>
</comment>
<dbReference type="PANTHER" id="PTHR33223:SF6">
    <property type="entry name" value="CCHC-TYPE DOMAIN-CONTAINING PROTEIN"/>
    <property type="match status" value="1"/>
</dbReference>
<dbReference type="SUPFAM" id="SSF50630">
    <property type="entry name" value="Acid proteases"/>
    <property type="match status" value="1"/>
</dbReference>
<feature type="compositionally biased region" description="Basic residues" evidence="1">
    <location>
        <begin position="118"/>
        <end position="127"/>
    </location>
</feature>
<evidence type="ECO:0000313" key="4">
    <source>
        <dbReference type="Proteomes" id="UP001549921"/>
    </source>
</evidence>
<dbReference type="AlphaFoldDB" id="A0ABD0TID3"/>
<organism evidence="3 4">
    <name type="scientific">Loxostege sticticalis</name>
    <name type="common">Beet webworm moth</name>
    <dbReference type="NCBI Taxonomy" id="481309"/>
    <lineage>
        <taxon>Eukaryota</taxon>
        <taxon>Metazoa</taxon>
        <taxon>Ecdysozoa</taxon>
        <taxon>Arthropoda</taxon>
        <taxon>Hexapoda</taxon>
        <taxon>Insecta</taxon>
        <taxon>Pterygota</taxon>
        <taxon>Neoptera</taxon>
        <taxon>Endopterygota</taxon>
        <taxon>Lepidoptera</taxon>
        <taxon>Glossata</taxon>
        <taxon>Ditrysia</taxon>
        <taxon>Pyraloidea</taxon>
        <taxon>Crambidae</taxon>
        <taxon>Pyraustinae</taxon>
        <taxon>Loxostege</taxon>
    </lineage>
</organism>
<feature type="domain" description="CCHC-type" evidence="2">
    <location>
        <begin position="400"/>
        <end position="416"/>
    </location>
</feature>
<name>A0ABD0TID3_LOXSC</name>
<feature type="domain" description="CCHC-type" evidence="2">
    <location>
        <begin position="380"/>
        <end position="396"/>
    </location>
</feature>
<feature type="compositionally biased region" description="Basic and acidic residues" evidence="1">
    <location>
        <begin position="181"/>
        <end position="190"/>
    </location>
</feature>
<dbReference type="Gene3D" id="2.40.70.10">
    <property type="entry name" value="Acid Proteases"/>
    <property type="match status" value="1"/>
</dbReference>
<feature type="compositionally biased region" description="Basic and acidic residues" evidence="1">
    <location>
        <begin position="1"/>
        <end position="14"/>
    </location>
</feature>
<feature type="compositionally biased region" description="Basic and acidic residues" evidence="1">
    <location>
        <begin position="25"/>
        <end position="39"/>
    </location>
</feature>
<dbReference type="SUPFAM" id="SSF57756">
    <property type="entry name" value="Retrovirus zinc finger-like domains"/>
    <property type="match status" value="1"/>
</dbReference>
<dbReference type="EMBL" id="JBEDNZ010000004">
    <property type="protein sequence ID" value="KAL0849079.1"/>
    <property type="molecule type" value="Genomic_DNA"/>
</dbReference>
<accession>A0ABD0TID3</accession>
<evidence type="ECO:0000313" key="3">
    <source>
        <dbReference type="EMBL" id="KAL0849079.1"/>
    </source>
</evidence>
<proteinExistence type="predicted"/>
<feature type="compositionally biased region" description="Polar residues" evidence="1">
    <location>
        <begin position="168"/>
        <end position="180"/>
    </location>
</feature>
<dbReference type="CDD" id="cd00303">
    <property type="entry name" value="retropepsin_like"/>
    <property type="match status" value="1"/>
</dbReference>
<dbReference type="Gene3D" id="4.10.60.10">
    <property type="entry name" value="Zinc finger, CCHC-type"/>
    <property type="match status" value="1"/>
</dbReference>
<feature type="compositionally biased region" description="Basic and acidic residues" evidence="1">
    <location>
        <begin position="139"/>
        <end position="151"/>
    </location>
</feature>
<protein>
    <recommendedName>
        <fullName evidence="2">CCHC-type domain-containing protein</fullName>
    </recommendedName>
</protein>
<dbReference type="Proteomes" id="UP001549921">
    <property type="component" value="Unassembled WGS sequence"/>
</dbReference>
<feature type="compositionally biased region" description="Basic residues" evidence="1">
    <location>
        <begin position="40"/>
        <end position="52"/>
    </location>
</feature>
<dbReference type="InterPro" id="IPR021109">
    <property type="entry name" value="Peptidase_aspartic_dom_sf"/>
</dbReference>
<reference evidence="3 4" key="1">
    <citation type="submission" date="2024-06" db="EMBL/GenBank/DDBJ databases">
        <title>A chromosome-level genome assembly of beet webworm, Loxostege sticticalis.</title>
        <authorList>
            <person name="Zhang Y."/>
        </authorList>
    </citation>
    <scope>NUCLEOTIDE SEQUENCE [LARGE SCALE GENOMIC DNA]</scope>
    <source>
        <strain evidence="3">AQ028</strain>
        <tissue evidence="3">Male pupae</tissue>
    </source>
</reference>